<gene>
    <name evidence="2" type="ORF">G6O67_000223</name>
</gene>
<evidence type="ECO:0000313" key="2">
    <source>
        <dbReference type="EMBL" id="KAF4512893.1"/>
    </source>
</evidence>
<comment type="caution">
    <text evidence="2">The sequence shown here is derived from an EMBL/GenBank/DDBJ whole genome shotgun (WGS) entry which is preliminary data.</text>
</comment>
<feature type="region of interest" description="Disordered" evidence="1">
    <location>
        <begin position="219"/>
        <end position="243"/>
    </location>
</feature>
<dbReference type="AlphaFoldDB" id="A0A8H4PZ34"/>
<feature type="region of interest" description="Disordered" evidence="1">
    <location>
        <begin position="266"/>
        <end position="385"/>
    </location>
</feature>
<reference evidence="2 3" key="1">
    <citation type="journal article" date="2020" name="Genome Biol. Evol.">
        <title>A new high-quality draft genome assembly of the Chinese cordyceps Ophiocordyceps sinensis.</title>
        <authorList>
            <person name="Shu R."/>
            <person name="Zhang J."/>
            <person name="Meng Q."/>
            <person name="Zhang H."/>
            <person name="Zhou G."/>
            <person name="Li M."/>
            <person name="Wu P."/>
            <person name="Zhao Y."/>
            <person name="Chen C."/>
            <person name="Qin Q."/>
        </authorList>
    </citation>
    <scope>NUCLEOTIDE SEQUENCE [LARGE SCALE GENOMIC DNA]</scope>
    <source>
        <strain evidence="2 3">IOZ07</strain>
    </source>
</reference>
<organism evidence="2 3">
    <name type="scientific">Ophiocordyceps sinensis</name>
    <dbReference type="NCBI Taxonomy" id="72228"/>
    <lineage>
        <taxon>Eukaryota</taxon>
        <taxon>Fungi</taxon>
        <taxon>Dikarya</taxon>
        <taxon>Ascomycota</taxon>
        <taxon>Pezizomycotina</taxon>
        <taxon>Sordariomycetes</taxon>
        <taxon>Hypocreomycetidae</taxon>
        <taxon>Hypocreales</taxon>
        <taxon>Ophiocordycipitaceae</taxon>
        <taxon>Ophiocordyceps</taxon>
    </lineage>
</organism>
<feature type="compositionally biased region" description="Polar residues" evidence="1">
    <location>
        <begin position="53"/>
        <end position="71"/>
    </location>
</feature>
<feature type="region of interest" description="Disordered" evidence="1">
    <location>
        <begin position="1"/>
        <end position="95"/>
    </location>
</feature>
<feature type="compositionally biased region" description="Acidic residues" evidence="1">
    <location>
        <begin position="132"/>
        <end position="153"/>
    </location>
</feature>
<name>A0A8H4PZ34_9HYPO</name>
<keyword evidence="3" id="KW-1185">Reference proteome</keyword>
<feature type="compositionally biased region" description="Basic and acidic residues" evidence="1">
    <location>
        <begin position="37"/>
        <end position="46"/>
    </location>
</feature>
<dbReference type="Proteomes" id="UP000557566">
    <property type="component" value="Unassembled WGS sequence"/>
</dbReference>
<feature type="compositionally biased region" description="Polar residues" evidence="1">
    <location>
        <begin position="229"/>
        <end position="243"/>
    </location>
</feature>
<proteinExistence type="predicted"/>
<feature type="compositionally biased region" description="Low complexity" evidence="1">
    <location>
        <begin position="366"/>
        <end position="379"/>
    </location>
</feature>
<dbReference type="EMBL" id="JAAVMX010000001">
    <property type="protein sequence ID" value="KAF4512893.1"/>
    <property type="molecule type" value="Genomic_DNA"/>
</dbReference>
<evidence type="ECO:0000256" key="1">
    <source>
        <dbReference type="SAM" id="MobiDB-lite"/>
    </source>
</evidence>
<sequence length="385" mass="41748">MSPVELPRGRAESIPDVPPVLAEPYRVSPSSPATRRPAQDVDRDCSPDCVLESPSSSTTLDPFPRSQSPGRTNDDMLSVPHMDARGNVPAPALPAKSALRTSRLLASLAQKTASEDRPILPHAAPHQVYLSSEEDASSSADDLSDLSDLDEIDREAGDSHKSASTCRSRREDTARVVTVVFHGRPSIVEMPPRAYGGSTDGQRRATGILRTATEPTLIRTRSNSSSSSTAMHNPPRSSSMTPSGFQMKRGQFLTIDPFATRLPELDEQDAAKTPKTPSGMLKKTLSLVKKRSRPTLNPAPGRSRESLMAPMEQLGEEPELETPREPSPATRPPVTYQGIMRSARRSAETSTPTTGKTDFVFPTTTSSRSRFRSGLSISRPRSVRA</sequence>
<evidence type="ECO:0000313" key="3">
    <source>
        <dbReference type="Proteomes" id="UP000557566"/>
    </source>
</evidence>
<accession>A0A8H4PZ34</accession>
<feature type="region of interest" description="Disordered" evidence="1">
    <location>
        <begin position="109"/>
        <end position="173"/>
    </location>
</feature>
<protein>
    <submittedName>
        <fullName evidence="2">Uncharacterized protein</fullName>
    </submittedName>
</protein>
<dbReference type="OrthoDB" id="4838114at2759"/>